<dbReference type="SUPFAM" id="SSF48056">
    <property type="entry name" value="Di-copper centre-containing domain"/>
    <property type="match status" value="1"/>
</dbReference>
<organism evidence="3 4">
    <name type="scientific">Sporormia fimetaria CBS 119925</name>
    <dbReference type="NCBI Taxonomy" id="1340428"/>
    <lineage>
        <taxon>Eukaryota</taxon>
        <taxon>Fungi</taxon>
        <taxon>Dikarya</taxon>
        <taxon>Ascomycota</taxon>
        <taxon>Pezizomycotina</taxon>
        <taxon>Dothideomycetes</taxon>
        <taxon>Pleosporomycetidae</taxon>
        <taxon>Pleosporales</taxon>
        <taxon>Sporormiaceae</taxon>
        <taxon>Sporormia</taxon>
    </lineage>
</organism>
<sequence length="347" mass="38303">MKVSGVLASAPVGSATAVKFMEIDALAAKGVFNLGLHIAENGYPSPETCTLKNAVVRQEYSTLTRSQKLDFIRAGNFFSWHRYYIWTFEQMLRDECDYKGNLPYFNWAHAADNVDAHPMLDGSDTSLGGDGEYIAGRNYSCFPFDDPCLMKLQPGIGGGCVEKGGLKDFVPNLGPRQDMLKLPDGTKPNRNPQADGLGYNPRCLARDFNPQAAAEATDPLLTGLIRNATDIVTFQTLFQGAFPLGRMRPHTAGHYMIGGDASDFYFSPTDPAFFPHHALVDRYWWIWQNQDIKNRQLAMEGTTQIRGIGPNATLDDAITMGPYTGVANVTIRDAMNTLAGPFCYIYV</sequence>
<accession>A0A6A6VD71</accession>
<evidence type="ECO:0000259" key="2">
    <source>
        <dbReference type="PROSITE" id="PS00498"/>
    </source>
</evidence>
<dbReference type="PROSITE" id="PS00498">
    <property type="entry name" value="TYROSINASE_2"/>
    <property type="match status" value="1"/>
</dbReference>
<dbReference type="PANTHER" id="PTHR11474:SF116">
    <property type="entry name" value="TYROSINASE"/>
    <property type="match status" value="1"/>
</dbReference>
<gene>
    <name evidence="3" type="ORF">M011DRAFT_475980</name>
</gene>
<keyword evidence="4" id="KW-1185">Reference proteome</keyword>
<dbReference type="EMBL" id="MU006568">
    <property type="protein sequence ID" value="KAF2748572.1"/>
    <property type="molecule type" value="Genomic_DNA"/>
</dbReference>
<dbReference type="Gene3D" id="1.10.1280.10">
    <property type="entry name" value="Di-copper center containing domain from catechol oxidase"/>
    <property type="match status" value="1"/>
</dbReference>
<keyword evidence="1" id="KW-0479">Metal-binding</keyword>
<dbReference type="InterPro" id="IPR002227">
    <property type="entry name" value="Tyrosinase_Cu-bd"/>
</dbReference>
<feature type="domain" description="Tyrosinase copper-binding" evidence="2">
    <location>
        <begin position="270"/>
        <end position="281"/>
    </location>
</feature>
<proteinExistence type="predicted"/>
<name>A0A6A6VD71_9PLEO</name>
<protein>
    <submittedName>
        <fullName evidence="3">Di-copper centre-containing protein</fullName>
    </submittedName>
</protein>
<dbReference type="AlphaFoldDB" id="A0A6A6VD71"/>
<evidence type="ECO:0000313" key="3">
    <source>
        <dbReference type="EMBL" id="KAF2748572.1"/>
    </source>
</evidence>
<dbReference type="PRINTS" id="PR00092">
    <property type="entry name" value="TYROSINASE"/>
</dbReference>
<dbReference type="Pfam" id="PF00264">
    <property type="entry name" value="Tyrosinase"/>
    <property type="match status" value="1"/>
</dbReference>
<dbReference type="OrthoDB" id="6132182at2759"/>
<dbReference type="GO" id="GO:0016491">
    <property type="term" value="F:oxidoreductase activity"/>
    <property type="evidence" value="ECO:0007669"/>
    <property type="project" value="InterPro"/>
</dbReference>
<reference evidence="3" key="1">
    <citation type="journal article" date="2020" name="Stud. Mycol.">
        <title>101 Dothideomycetes genomes: a test case for predicting lifestyles and emergence of pathogens.</title>
        <authorList>
            <person name="Haridas S."/>
            <person name="Albert R."/>
            <person name="Binder M."/>
            <person name="Bloem J."/>
            <person name="Labutti K."/>
            <person name="Salamov A."/>
            <person name="Andreopoulos B."/>
            <person name="Baker S."/>
            <person name="Barry K."/>
            <person name="Bills G."/>
            <person name="Bluhm B."/>
            <person name="Cannon C."/>
            <person name="Castanera R."/>
            <person name="Culley D."/>
            <person name="Daum C."/>
            <person name="Ezra D."/>
            <person name="Gonzalez J."/>
            <person name="Henrissat B."/>
            <person name="Kuo A."/>
            <person name="Liang C."/>
            <person name="Lipzen A."/>
            <person name="Lutzoni F."/>
            <person name="Magnuson J."/>
            <person name="Mondo S."/>
            <person name="Nolan M."/>
            <person name="Ohm R."/>
            <person name="Pangilinan J."/>
            <person name="Park H.-J."/>
            <person name="Ramirez L."/>
            <person name="Alfaro M."/>
            <person name="Sun H."/>
            <person name="Tritt A."/>
            <person name="Yoshinaga Y."/>
            <person name="Zwiers L.-H."/>
            <person name="Turgeon B."/>
            <person name="Goodwin S."/>
            <person name="Spatafora J."/>
            <person name="Crous P."/>
            <person name="Grigoriev I."/>
        </authorList>
    </citation>
    <scope>NUCLEOTIDE SEQUENCE</scope>
    <source>
        <strain evidence="3">CBS 119925</strain>
    </source>
</reference>
<dbReference type="Proteomes" id="UP000799440">
    <property type="component" value="Unassembled WGS sequence"/>
</dbReference>
<evidence type="ECO:0000313" key="4">
    <source>
        <dbReference type="Proteomes" id="UP000799440"/>
    </source>
</evidence>
<dbReference type="GO" id="GO:0046872">
    <property type="term" value="F:metal ion binding"/>
    <property type="evidence" value="ECO:0007669"/>
    <property type="project" value="UniProtKB-KW"/>
</dbReference>
<evidence type="ECO:0000256" key="1">
    <source>
        <dbReference type="ARBA" id="ARBA00022723"/>
    </source>
</evidence>
<dbReference type="InterPro" id="IPR008922">
    <property type="entry name" value="Di-copper_centre_dom_sf"/>
</dbReference>
<dbReference type="PANTHER" id="PTHR11474">
    <property type="entry name" value="TYROSINASE FAMILY MEMBER"/>
    <property type="match status" value="1"/>
</dbReference>
<dbReference type="InterPro" id="IPR050316">
    <property type="entry name" value="Tyrosinase/Hemocyanin"/>
</dbReference>